<feature type="region of interest" description="Disordered" evidence="7">
    <location>
        <begin position="1220"/>
        <end position="1320"/>
    </location>
</feature>
<feature type="region of interest" description="Disordered" evidence="7">
    <location>
        <begin position="1150"/>
        <end position="1171"/>
    </location>
</feature>
<dbReference type="OrthoDB" id="9449847at2759"/>
<keyword evidence="4 8" id="KW-0472">Membrane</keyword>
<feature type="domain" description="SPATA31" evidence="9">
    <location>
        <begin position="476"/>
        <end position="610"/>
    </location>
</feature>
<evidence type="ECO:0000259" key="10">
    <source>
        <dbReference type="Pfam" id="PF15371"/>
    </source>
</evidence>
<feature type="coiled-coil region" evidence="6">
    <location>
        <begin position="47"/>
        <end position="74"/>
    </location>
</feature>
<evidence type="ECO:0000313" key="12">
    <source>
        <dbReference type="Proteomes" id="UP000694398"/>
    </source>
</evidence>
<evidence type="ECO:0000256" key="5">
    <source>
        <dbReference type="ARBA" id="ARBA00035009"/>
    </source>
</evidence>
<dbReference type="GeneID" id="102018085"/>
<feature type="region of interest" description="Disordered" evidence="7">
    <location>
        <begin position="802"/>
        <end position="867"/>
    </location>
</feature>
<dbReference type="Ensembl" id="ENSCLAT00000002406.1">
    <property type="protein sequence ID" value="ENSCLAP00000002355.1"/>
    <property type="gene ID" value="ENSCLAG00000001707.1"/>
</dbReference>
<dbReference type="Pfam" id="PF14650">
    <property type="entry name" value="FAM75"/>
    <property type="match status" value="2"/>
</dbReference>
<dbReference type="GO" id="GO:0016020">
    <property type="term" value="C:membrane"/>
    <property type="evidence" value="ECO:0007669"/>
    <property type="project" value="UniProtKB-SubCell"/>
</dbReference>
<feature type="region of interest" description="Disordered" evidence="7">
    <location>
        <begin position="1105"/>
        <end position="1125"/>
    </location>
</feature>
<feature type="compositionally biased region" description="Basic and acidic residues" evidence="7">
    <location>
        <begin position="1063"/>
        <end position="1078"/>
    </location>
</feature>
<evidence type="ECO:0000256" key="7">
    <source>
        <dbReference type="SAM" id="MobiDB-lite"/>
    </source>
</evidence>
<dbReference type="Pfam" id="PF15371">
    <property type="entry name" value="DUF4599"/>
    <property type="match status" value="1"/>
</dbReference>
<dbReference type="OMA" id="CRCHQKV"/>
<feature type="region of interest" description="Disordered" evidence="7">
    <location>
        <begin position="1010"/>
        <end position="1083"/>
    </location>
</feature>
<accession>A0A8C2URQ9</accession>
<evidence type="ECO:0000256" key="8">
    <source>
        <dbReference type="SAM" id="Phobius"/>
    </source>
</evidence>
<reference evidence="11" key="2">
    <citation type="submission" date="2025-09" db="UniProtKB">
        <authorList>
            <consortium name="Ensembl"/>
        </authorList>
    </citation>
    <scope>IDENTIFICATION</scope>
</reference>
<keyword evidence="3 8" id="KW-1133">Transmembrane helix</keyword>
<dbReference type="RefSeq" id="XP_005401095.1">
    <property type="nucleotide sequence ID" value="XM_005401038.2"/>
</dbReference>
<evidence type="ECO:0000256" key="2">
    <source>
        <dbReference type="ARBA" id="ARBA00022692"/>
    </source>
</evidence>
<feature type="compositionally biased region" description="Polar residues" evidence="7">
    <location>
        <begin position="981"/>
        <end position="990"/>
    </location>
</feature>
<feature type="region of interest" description="Disordered" evidence="7">
    <location>
        <begin position="903"/>
        <end position="990"/>
    </location>
</feature>
<evidence type="ECO:0000256" key="1">
    <source>
        <dbReference type="ARBA" id="ARBA00004167"/>
    </source>
</evidence>
<feature type="transmembrane region" description="Helical" evidence="8">
    <location>
        <begin position="12"/>
        <end position="33"/>
    </location>
</feature>
<feature type="compositionally biased region" description="Polar residues" evidence="7">
    <location>
        <begin position="835"/>
        <end position="850"/>
    </location>
</feature>
<proteinExistence type="inferred from homology"/>
<organism evidence="11 12">
    <name type="scientific">Chinchilla lanigera</name>
    <name type="common">Long-tailed chinchilla</name>
    <name type="synonym">Chinchilla villidera</name>
    <dbReference type="NCBI Taxonomy" id="34839"/>
    <lineage>
        <taxon>Eukaryota</taxon>
        <taxon>Metazoa</taxon>
        <taxon>Chordata</taxon>
        <taxon>Craniata</taxon>
        <taxon>Vertebrata</taxon>
        <taxon>Euteleostomi</taxon>
        <taxon>Mammalia</taxon>
        <taxon>Eutheria</taxon>
        <taxon>Euarchontoglires</taxon>
        <taxon>Glires</taxon>
        <taxon>Rodentia</taxon>
        <taxon>Hystricomorpha</taxon>
        <taxon>Chinchillidae</taxon>
        <taxon>Chinchilla</taxon>
    </lineage>
</organism>
<keyword evidence="6" id="KW-0175">Coiled coil</keyword>
<dbReference type="PANTHER" id="PTHR21859:SF15">
    <property type="entry name" value="PROTEIN SPATA31F1-RELATED"/>
    <property type="match status" value="1"/>
</dbReference>
<sequence length="1320" mass="145881">MLSSAFVLWDIVYLLYTYGSIFIIFLIIWQVSWNYHGLRFECKRSCCQRHQKIRQRARNAASRARRRYQEESEKPRELISVMKSQHWLPEQESVRQLLCADPSCQTCNAVALEIQQLLEDEKNQISPALSGPSQGSCLEMVSMSAVSFKQNLEVHSQHPRDLSLASVPPTLTQLAERVMQSTNTISVREYRADRVHQGQECHLALVPMGPETAATLGFEQPVAAVSEQEMMQSNPNYVQGNQDQQSVNSPQISFMYVNPGIANLTRPVAFHMVPLVHFPFLSPEVLRLLEGHVRKWMHFQRWGLPRRVEDSLRQLMPNTALYCQTENNEPVSLILNNNSRVCVCEFGTTARQTWCSYMAGQSTQSFWVSEWSDVNPEQRHQQRSNTMGLSLPFPSPKVLGGLYPLPGGQADDPGSHLHQKHRQLFCGLPSLHSESLTASFLSSEGLATNTNTSRPPSKEPLLLQGLSFHPLLPETPPDVRLPSSPLSPNRVSPAGHPEAHVSAPFLTPAEYKTLEWHLLQRQLQLRWGLPAIIQRCRHAHSPKQSEPCDEAQAPETVQTSWPGKPVSVFTRKLPFFPEHTHRLLEFHFQKQLIRLRWGLPEKIQQSFQLLLSSADQQTLPCSSTTFPRVQIPHPTALKGTGDGDPFSPMLAQMSLPMPHLLTQAKAKLQGHIDSKCGQIHQGMVPCHVSSSWEGTAAGGVAVAPFPCVPQGQPRGLQAASDPDPHDRVTPWGPRALGRQKQASPDTAAGRPKLHRALTSAAMERLEMTVRHKYLVFLSGLPTLYSSALSEVTAPAIASHSPAAGMAPGPVEAPKEPLAQVTTPQDPSRRLGPCFQNDSETWADSADSQPEVQREGTTESAPPESQTQPAILHAFKTRLVSRLHFHLRKKVLEIKLGLPIRARESREQTTAGPENKSSRARLTSQNKQGSTVLQKLPAPPDSSPAPHSERVHLEEHPASQLQTLRHSPKPPGSEAAPLAPSHQPSEISQVSGDVTEAQVLCVQVEAAVNSPGLEEHWDPEPQRSGKASAHIPTPAGKREEAGKPQAAGDLGEGDAGLGHSLTSAERHPEEEQKPEEMLLKRRPQGSWRWTHSCLLVDPQQHTPQYHPQLKLAEPPTELPGRKESEHDMQDHRRNVSALLRPAKVPENFHPAVGQASQGQPFPGQPTPHKPFKGQTLQSRVLQGQVTPAHSHKRPSLPESGLVSKMKFFVHYISAMTKGKDHADSMLSMPGKAANTSKENVERRLVPAKSPTEKTGTDTPGRSPKNPSLPTRRPVGLASLDVSHSPHSKLRLRSQLRGSASIPGHPRHCPQVACPSQSGNPP</sequence>
<dbReference type="InterPro" id="IPR039509">
    <property type="entry name" value="SPATA31"/>
</dbReference>
<keyword evidence="2 8" id="KW-0812">Transmembrane</keyword>
<feature type="compositionally biased region" description="Basic and acidic residues" evidence="7">
    <location>
        <begin position="1237"/>
        <end position="1254"/>
    </location>
</feature>
<dbReference type="PANTHER" id="PTHR21859">
    <property type="entry name" value="ACROSOME-SPECIFIC PROTEIN"/>
    <property type="match status" value="1"/>
</dbReference>
<comment type="similarity">
    <text evidence="5">Belongs to the SPATA31 family.</text>
</comment>
<name>A0A8C2URQ9_CHILA</name>
<comment type="subcellular location">
    <subcellularLocation>
        <location evidence="1">Membrane</location>
        <topology evidence="1">Single-pass membrane protein</topology>
    </subcellularLocation>
</comment>
<evidence type="ECO:0000256" key="3">
    <source>
        <dbReference type="ARBA" id="ARBA00022989"/>
    </source>
</evidence>
<feature type="domain" description="SPATA31" evidence="9">
    <location>
        <begin position="414"/>
        <end position="444"/>
    </location>
</feature>
<dbReference type="GeneTree" id="ENSGT00950000183043"/>
<evidence type="ECO:0000259" key="9">
    <source>
        <dbReference type="Pfam" id="PF14650"/>
    </source>
</evidence>
<feature type="region of interest" description="Disordered" evidence="7">
    <location>
        <begin position="473"/>
        <end position="499"/>
    </location>
</feature>
<keyword evidence="12" id="KW-1185">Reference proteome</keyword>
<feature type="compositionally biased region" description="Basic and acidic residues" evidence="7">
    <location>
        <begin position="1012"/>
        <end position="1022"/>
    </location>
</feature>
<dbReference type="Proteomes" id="UP000694398">
    <property type="component" value="Unassembled WGS sequence"/>
</dbReference>
<protein>
    <submittedName>
        <fullName evidence="11">Protein FAM205A-like</fullName>
    </submittedName>
</protein>
<reference evidence="11" key="1">
    <citation type="submission" date="2025-08" db="UniProtKB">
        <authorList>
            <consortium name="Ensembl"/>
        </authorList>
    </citation>
    <scope>IDENTIFICATION</scope>
</reference>
<evidence type="ECO:0000256" key="4">
    <source>
        <dbReference type="ARBA" id="ARBA00023136"/>
    </source>
</evidence>
<feature type="compositionally biased region" description="Polar residues" evidence="7">
    <location>
        <begin position="919"/>
        <end position="932"/>
    </location>
</feature>
<evidence type="ECO:0000313" key="11">
    <source>
        <dbReference type="Ensembl" id="ENSCLAP00000002355.1"/>
    </source>
</evidence>
<dbReference type="InterPro" id="IPR027970">
    <property type="entry name" value="SPATA31-like"/>
</dbReference>
<feature type="region of interest" description="Disordered" evidence="7">
    <location>
        <begin position="712"/>
        <end position="753"/>
    </location>
</feature>
<feature type="domain" description="SPATA31-like" evidence="10">
    <location>
        <begin position="52"/>
        <end position="136"/>
    </location>
</feature>
<feature type="compositionally biased region" description="Polar residues" evidence="7">
    <location>
        <begin position="1255"/>
        <end position="1267"/>
    </location>
</feature>
<evidence type="ECO:0000256" key="6">
    <source>
        <dbReference type="SAM" id="Coils"/>
    </source>
</evidence>
<feature type="compositionally biased region" description="Basic and acidic residues" evidence="7">
    <location>
        <begin position="946"/>
        <end position="956"/>
    </location>
</feature>
<feature type="compositionally biased region" description="Polar residues" evidence="7">
    <location>
        <begin position="857"/>
        <end position="867"/>
    </location>
</feature>
<gene>
    <name evidence="11" type="primary">LOC102018085</name>
</gene>